<keyword evidence="3" id="KW-1185">Reference proteome</keyword>
<evidence type="ECO:0000313" key="2">
    <source>
        <dbReference type="EMBL" id="GJF14209.1"/>
    </source>
</evidence>
<accession>A0ABQ4VCC7</accession>
<dbReference type="EMBL" id="BPRH01001656">
    <property type="protein sequence ID" value="GJF14209.1"/>
    <property type="molecule type" value="Genomic_DNA"/>
</dbReference>
<proteinExistence type="predicted"/>
<protein>
    <submittedName>
        <fullName evidence="2">Uncharacterized protein</fullName>
    </submittedName>
</protein>
<comment type="caution">
    <text evidence="2">The sequence shown here is derived from an EMBL/GenBank/DDBJ whole genome shotgun (WGS) entry which is preliminary data.</text>
</comment>
<dbReference type="Proteomes" id="UP001060504">
    <property type="component" value="Unassembled WGS sequence"/>
</dbReference>
<gene>
    <name evidence="2" type="ORF">NGTWS1702_15720</name>
</gene>
<evidence type="ECO:0000313" key="3">
    <source>
        <dbReference type="Proteomes" id="UP001060504"/>
    </source>
</evidence>
<feature type="region of interest" description="Disordered" evidence="1">
    <location>
        <begin position="137"/>
        <end position="157"/>
    </location>
</feature>
<organism evidence="2 3">
    <name type="scientific">Mycolicibacterium cyprinidarum</name>
    <dbReference type="NCBI Taxonomy" id="2860311"/>
    <lineage>
        <taxon>Bacteria</taxon>
        <taxon>Bacillati</taxon>
        <taxon>Actinomycetota</taxon>
        <taxon>Actinomycetes</taxon>
        <taxon>Mycobacteriales</taxon>
        <taxon>Mycobacteriaceae</taxon>
        <taxon>Mycolicibacterium</taxon>
    </lineage>
</organism>
<name>A0ABQ4VCC7_9MYCO</name>
<sequence length="331" mass="35975">MMGNPSSTTYPLSVGRGSLLLRVSAAFSKHEKPTLQRSKAISDGNGVTAQDDEQADAEERLLAAMKKLGVFSRIDEEGRVLAHDGRNEYEVTVDLTHLLSKRIGPHLRVITVGTSSLSRLERGDVTELFPHGVRATAEEAQGSAPTSPHYGPLEWGPDADYLDGDDGIAAEGEDWRYTIHPVRGMDDEVIGYRVSGGDCETGSEFGSALVGGSVGELTVVEAKMAAANDYASRYCEAEGFLDGLLDDWEDDDGPLSRRNPQGRIVCRVDEPGLKEVEVVATLQDYGDEYDAADQRVTVSLRTILGYNHNGDRDALLDEVRGLIRRQPRANA</sequence>
<evidence type="ECO:0000256" key="1">
    <source>
        <dbReference type="SAM" id="MobiDB-lite"/>
    </source>
</evidence>
<reference evidence="2 3" key="1">
    <citation type="submission" date="2021-08" db="EMBL/GenBank/DDBJ databases">
        <title>Draft genome sequence of Mycolicibacterium sp. NGTWS1702 strain.</title>
        <authorList>
            <person name="Matsumoto M."/>
            <person name="Tang B.C.C."/>
            <person name="Machida Y."/>
            <person name="Matoyama H."/>
            <person name="Kishihara T."/>
            <person name="Sato S."/>
            <person name="Kondo I."/>
            <person name="Sano M."/>
            <person name="Kato G."/>
        </authorList>
    </citation>
    <scope>NUCLEOTIDE SEQUENCE [LARGE SCALE GENOMIC DNA]</scope>
    <source>
        <strain evidence="2 3">NGTWSNA01</strain>
    </source>
</reference>